<reference evidence="3" key="1">
    <citation type="submission" date="2021-01" db="EMBL/GenBank/DDBJ databases">
        <authorList>
            <person name="Corre E."/>
            <person name="Pelletier E."/>
            <person name="Niang G."/>
            <person name="Scheremetjew M."/>
            <person name="Finn R."/>
            <person name="Kale V."/>
            <person name="Holt S."/>
            <person name="Cochrane G."/>
            <person name="Meng A."/>
            <person name="Brown T."/>
            <person name="Cohen L."/>
        </authorList>
    </citation>
    <scope>NUCLEOTIDE SEQUENCE</scope>
    <source>
        <strain evidence="3">PLY182g</strain>
    </source>
</reference>
<dbReference type="UniPathway" id="UPA00378"/>
<dbReference type="PANTHER" id="PTHR14969:SF13">
    <property type="entry name" value="AT30094P"/>
    <property type="match status" value="1"/>
</dbReference>
<proteinExistence type="predicted"/>
<keyword evidence="1" id="KW-0812">Transmembrane</keyword>
<dbReference type="SMART" id="SM00014">
    <property type="entry name" value="acidPPc"/>
    <property type="match status" value="1"/>
</dbReference>
<keyword evidence="1" id="KW-0472">Membrane</keyword>
<feature type="transmembrane region" description="Helical" evidence="1">
    <location>
        <begin position="17"/>
        <end position="37"/>
    </location>
</feature>
<organism evidence="3">
    <name type="scientific">Coccolithus braarudii</name>
    <dbReference type="NCBI Taxonomy" id="221442"/>
    <lineage>
        <taxon>Eukaryota</taxon>
        <taxon>Haptista</taxon>
        <taxon>Haptophyta</taxon>
        <taxon>Prymnesiophyceae</taxon>
        <taxon>Coccolithales</taxon>
        <taxon>Coccolithaceae</taxon>
        <taxon>Coccolithus</taxon>
    </lineage>
</organism>
<evidence type="ECO:0000259" key="2">
    <source>
        <dbReference type="SMART" id="SM00014"/>
    </source>
</evidence>
<sequence>MLTHVVYPDGEQLGQPAAFITLLPVLAFPCLCVAFVARRELQLLSVLMGYLGNAACCDLLKRCLQQPRPAGAVLDGFGMPSNHTQTMSFVVAYGICFLWHEATMRDALIFKPLLSLLGVLLVVAVGVSRVYLGEHTEEQVLVGGLCGLALGVAWQLMYARVARPALLPLLDGGCCRYFYIRDSSHIPDVLRKEHEWQHNLRLRAVQTQTDKVS</sequence>
<dbReference type="PANTHER" id="PTHR14969">
    <property type="entry name" value="SPHINGOSINE-1-PHOSPHATE PHOSPHOHYDROLASE"/>
    <property type="match status" value="1"/>
</dbReference>
<dbReference type="GO" id="GO:0042392">
    <property type="term" value="F:sphingosine-1-phosphate phosphatase activity"/>
    <property type="evidence" value="ECO:0007669"/>
    <property type="project" value="TreeGrafter"/>
</dbReference>
<keyword evidence="1" id="KW-1133">Transmembrane helix</keyword>
<dbReference type="SUPFAM" id="SSF48317">
    <property type="entry name" value="Acid phosphatase/Vanadium-dependent haloperoxidase"/>
    <property type="match status" value="1"/>
</dbReference>
<dbReference type="InterPro" id="IPR036938">
    <property type="entry name" value="PAP2/HPO_sf"/>
</dbReference>
<evidence type="ECO:0000256" key="1">
    <source>
        <dbReference type="SAM" id="Phobius"/>
    </source>
</evidence>
<dbReference type="Pfam" id="PF01569">
    <property type="entry name" value="PAP2"/>
    <property type="match status" value="1"/>
</dbReference>
<dbReference type="EMBL" id="HBEY01024723">
    <property type="protein sequence ID" value="CAD8608408.1"/>
    <property type="molecule type" value="Transcribed_RNA"/>
</dbReference>
<evidence type="ECO:0000313" key="3">
    <source>
        <dbReference type="EMBL" id="CAD8608408.1"/>
    </source>
</evidence>
<name>A0A7S0LDD4_9EUKA</name>
<dbReference type="InterPro" id="IPR000326">
    <property type="entry name" value="PAP2/HPO"/>
</dbReference>
<dbReference type="Gene3D" id="1.20.144.10">
    <property type="entry name" value="Phosphatidic acid phosphatase type 2/haloperoxidase"/>
    <property type="match status" value="1"/>
</dbReference>
<feature type="domain" description="Phosphatidic acid phosphatase type 2/haloperoxidase" evidence="2">
    <location>
        <begin position="41"/>
        <end position="155"/>
    </location>
</feature>
<protein>
    <recommendedName>
        <fullName evidence="2">Phosphatidic acid phosphatase type 2/haloperoxidase domain-containing protein</fullName>
    </recommendedName>
</protein>
<accession>A0A7S0LDD4</accession>
<gene>
    <name evidence="3" type="ORF">CPEL01642_LOCUS11786</name>
</gene>
<feature type="transmembrane region" description="Helical" evidence="1">
    <location>
        <begin position="113"/>
        <end position="133"/>
    </location>
</feature>
<feature type="transmembrane region" description="Helical" evidence="1">
    <location>
        <begin position="139"/>
        <end position="159"/>
    </location>
</feature>
<dbReference type="AlphaFoldDB" id="A0A7S0LDD4"/>